<dbReference type="PATRIC" id="fig|28092.6.peg.3637"/>
<dbReference type="Pfam" id="PF05954">
    <property type="entry name" value="Phage_GPD"/>
    <property type="match status" value="1"/>
</dbReference>
<accession>A0A0F5JXU6</accession>
<dbReference type="EMBL" id="LAQU01000016">
    <property type="protein sequence ID" value="KKB62696.1"/>
    <property type="molecule type" value="Genomic_DNA"/>
</dbReference>
<dbReference type="AlphaFoldDB" id="A0A0F5JXU6"/>
<dbReference type="Gene3D" id="2.40.50.230">
    <property type="entry name" value="Gp5 N-terminal domain"/>
    <property type="match status" value="1"/>
</dbReference>
<dbReference type="Pfam" id="PF04717">
    <property type="entry name" value="Phage_base_V"/>
    <property type="match status" value="1"/>
</dbReference>
<feature type="domain" description="Gp5/Type VI secretion system Vgr protein OB-fold" evidence="1">
    <location>
        <begin position="375"/>
        <end position="446"/>
    </location>
</feature>
<evidence type="ECO:0000313" key="3">
    <source>
        <dbReference type="Proteomes" id="UP000033618"/>
    </source>
</evidence>
<dbReference type="SUPFAM" id="SSF69255">
    <property type="entry name" value="gp5 N-terminal domain-like"/>
    <property type="match status" value="1"/>
</dbReference>
<sequence length="557" mass="62067">MTASPFWEQPLVIEVDGKTLQYMKVSQVDITQRVNNIPNLELRLVRQSSLQIGRWDEVNRDADKCVPGRKVTLRIALPGSLKNVVLFDGIVVSQRITWAGPNPELTLRAVHPLHKLMGQPRSRAYQKTTDQTVIQTLIGEHATAGRIDVKGGEHEQLLQWQSSDWHWLRRRMRACGVWLLPHMDRVDCVTPSLSNGDIFKISGEASENGHPTRIVEAEWYVDNSGLAATIEASCWNVAEQRISEPRRAKPTKLATGGLDPGRVKASIEETWRSFYPLPLMSDDMQHLADGRLLAQEAAAAQVRFVLYANQDTVRYRLGDTLEISSLGERQNGQGIITGIRHQWSRGSFLTTVFIGLDDIAQSDAAALPRADALTVGIVAEYESDATHCDRIRVVLPELGETPIWARFAKPYASAGRGFHLYPESKDEVLVSFIDDDPRFPVILGATHNPVNAAPTSSDQGDHPRFWKGWISESAEAEKPNGINFSNNCVRIETQKGALFVGFDEMDKKDNHRAIVQIGKSGIEGKSKNITLRSTNNMTIAAEKEMEILGTMINLKKS</sequence>
<gene>
    <name evidence="2" type="ORF">WM40_15405</name>
</gene>
<proteinExistence type="predicted"/>
<name>A0A0F5JXU6_9BURK</name>
<dbReference type="OrthoDB" id="1907165at2"/>
<dbReference type="RefSeq" id="WP_046153304.1">
    <property type="nucleotide sequence ID" value="NZ_CADFGU010000012.1"/>
</dbReference>
<dbReference type="InterPro" id="IPR037026">
    <property type="entry name" value="Vgr_OB-fold_dom_sf"/>
</dbReference>
<dbReference type="SUPFAM" id="SSF69279">
    <property type="entry name" value="Phage tail proteins"/>
    <property type="match status" value="1"/>
</dbReference>
<protein>
    <recommendedName>
        <fullName evidence="1">Gp5/Type VI secretion system Vgr protein OB-fold domain-containing protein</fullName>
    </recommendedName>
</protein>
<dbReference type="STRING" id="28092.WM40_15405"/>
<keyword evidence="3" id="KW-1185">Reference proteome</keyword>
<evidence type="ECO:0000313" key="2">
    <source>
        <dbReference type="EMBL" id="KKB62696.1"/>
    </source>
</evidence>
<dbReference type="Proteomes" id="UP000033618">
    <property type="component" value="Unassembled WGS sequence"/>
</dbReference>
<dbReference type="InterPro" id="IPR006531">
    <property type="entry name" value="Gp5/Vgr_OB"/>
</dbReference>
<organism evidence="2 3">
    <name type="scientific">Robbsia andropogonis</name>
    <dbReference type="NCBI Taxonomy" id="28092"/>
    <lineage>
        <taxon>Bacteria</taxon>
        <taxon>Pseudomonadati</taxon>
        <taxon>Pseudomonadota</taxon>
        <taxon>Betaproteobacteria</taxon>
        <taxon>Burkholderiales</taxon>
        <taxon>Burkholderiaceae</taxon>
        <taxon>Robbsia</taxon>
    </lineage>
</organism>
<reference evidence="2 3" key="1">
    <citation type="submission" date="2015-03" db="EMBL/GenBank/DDBJ databases">
        <title>Draft Genome Sequence of Burkholderia andropogonis type strain ICMP2807, isolated from Sorghum bicolor.</title>
        <authorList>
            <person name="Lopes-Santos L."/>
            <person name="Castro D.B."/>
            <person name="Ottoboni L.M."/>
            <person name="Park D."/>
            <person name="Weirc B.S."/>
            <person name="Destefano S.A."/>
        </authorList>
    </citation>
    <scope>NUCLEOTIDE SEQUENCE [LARGE SCALE GENOMIC DNA]</scope>
    <source>
        <strain evidence="2 3">ICMP2807</strain>
    </source>
</reference>
<evidence type="ECO:0000259" key="1">
    <source>
        <dbReference type="Pfam" id="PF04717"/>
    </source>
</evidence>
<comment type="caution">
    <text evidence="2">The sequence shown here is derived from an EMBL/GenBank/DDBJ whole genome shotgun (WGS) entry which is preliminary data.</text>
</comment>